<organism evidence="1 2">
    <name type="scientific">Deinococcus koreensis</name>
    <dbReference type="NCBI Taxonomy" id="2054903"/>
    <lineage>
        <taxon>Bacteria</taxon>
        <taxon>Thermotogati</taxon>
        <taxon>Deinococcota</taxon>
        <taxon>Deinococci</taxon>
        <taxon>Deinococcales</taxon>
        <taxon>Deinococcaceae</taxon>
        <taxon>Deinococcus</taxon>
    </lineage>
</organism>
<keyword evidence="2" id="KW-1185">Reference proteome</keyword>
<evidence type="ECO:0000313" key="2">
    <source>
        <dbReference type="Proteomes" id="UP000236379"/>
    </source>
</evidence>
<dbReference type="InterPro" id="IPR007344">
    <property type="entry name" value="GrpB/CoaE"/>
</dbReference>
<reference evidence="1 2" key="1">
    <citation type="submission" date="2018-01" db="EMBL/GenBank/DDBJ databases">
        <title>Deinococcus koreensis sp. nov., a radiation-resistant bacterium isolated from river water.</title>
        <authorList>
            <person name="Choi A."/>
        </authorList>
    </citation>
    <scope>NUCLEOTIDE SEQUENCE [LARGE SCALE GENOMIC DNA]</scope>
    <source>
        <strain evidence="1 2">SJW1-2</strain>
    </source>
</reference>
<evidence type="ECO:0008006" key="3">
    <source>
        <dbReference type="Google" id="ProtNLM"/>
    </source>
</evidence>
<comment type="caution">
    <text evidence="1">The sequence shown here is derived from an EMBL/GenBank/DDBJ whole genome shotgun (WGS) entry which is preliminary data.</text>
</comment>
<protein>
    <recommendedName>
        <fullName evidence="3">GrpB family protein</fullName>
    </recommendedName>
</protein>
<dbReference type="EMBL" id="PPPD01000001">
    <property type="protein sequence ID" value="PNY80954.1"/>
    <property type="molecule type" value="Genomic_DNA"/>
</dbReference>
<dbReference type="AlphaFoldDB" id="A0A2K3UWP8"/>
<dbReference type="PANTHER" id="PTHR34822">
    <property type="entry name" value="GRPB DOMAIN PROTEIN (AFU_ORTHOLOGUE AFUA_1G01530)"/>
    <property type="match status" value="1"/>
</dbReference>
<dbReference type="Proteomes" id="UP000236379">
    <property type="component" value="Unassembled WGS sequence"/>
</dbReference>
<evidence type="ECO:0000313" key="1">
    <source>
        <dbReference type="EMBL" id="PNY80954.1"/>
    </source>
</evidence>
<dbReference type="InterPro" id="IPR043519">
    <property type="entry name" value="NT_sf"/>
</dbReference>
<dbReference type="Pfam" id="PF04229">
    <property type="entry name" value="GrpB"/>
    <property type="match status" value="1"/>
</dbReference>
<sequence length="198" mass="21664">MSQLPPVPDAAPLTDAEMAAASVGGLTRLSGPIVLADSDPQWPVLFGREARRLRALLGGRVLALSHVGSTSVPGLCAKPIIDLDLTVADSADEAAYLPELEAAGYRLSVREPDFHEHRVLKGPDTDINLHVWSPGSPEATRHLIFRDWLRVNEADRQRYGALKRELAQRPYAYVHQYNNDKAALIREIYARAVAARGG</sequence>
<dbReference type="PANTHER" id="PTHR34822:SF1">
    <property type="entry name" value="GRPB FAMILY PROTEIN"/>
    <property type="match status" value="1"/>
</dbReference>
<accession>A0A2K3UWP8</accession>
<gene>
    <name evidence="1" type="ORF">CVO96_05820</name>
</gene>
<dbReference type="Gene3D" id="3.30.460.10">
    <property type="entry name" value="Beta Polymerase, domain 2"/>
    <property type="match status" value="1"/>
</dbReference>
<dbReference type="SUPFAM" id="SSF81301">
    <property type="entry name" value="Nucleotidyltransferase"/>
    <property type="match status" value="1"/>
</dbReference>
<dbReference type="OrthoDB" id="9799092at2"/>
<proteinExistence type="predicted"/>
<dbReference type="RefSeq" id="WP_103311354.1">
    <property type="nucleotide sequence ID" value="NZ_PPPD01000001.1"/>
</dbReference>
<name>A0A2K3UWP8_9DEIO</name>